<dbReference type="SUPFAM" id="SSF55486">
    <property type="entry name" value="Metalloproteases ('zincins'), catalytic domain"/>
    <property type="match status" value="1"/>
</dbReference>
<dbReference type="GO" id="GO:0004222">
    <property type="term" value="F:metalloendopeptidase activity"/>
    <property type="evidence" value="ECO:0007669"/>
    <property type="project" value="InterPro"/>
</dbReference>
<proteinExistence type="predicted"/>
<gene>
    <name evidence="1" type="ORF">V5799_008523</name>
</gene>
<sequence length="396" mass="44399">MVVKRGLRNATFYLATSLEADVVYILSMKDTIAQSEVYKALYCLGFTYKCLTLTWAFLAARHLAEPRSIGVLQDILGAMQEAVSEERDAFVWMEEATRNKTAAALSKLSVHVIAGKAFNVTSVDYNKPDVKLDVDENFLKVLVTALKLHHSVMSAKPPTRVEMLVSELEFRGALSLIPIMEYIVVPTLYQRDPYLYNYHVPDYFNYGTMGGLLGAQLAETVGVAVNDDRQSTWDPATATKHGELLRCLTERRRHLGFPDFHPATADQQQTQMVTLSISARLAYSGLKRVFRRKGLQSLEPPILKLSNISLTLLVTSDCVSLRVFSQSRTVKVFNDYWPEALRVFFSRFCLLWCSGSQAADPLTAREKCVLPLYNMEEFAELYNCDANSTGGAVCPT</sequence>
<accession>A0AAQ4FEM8</accession>
<dbReference type="InterPro" id="IPR024079">
    <property type="entry name" value="MetalloPept_cat_dom_sf"/>
</dbReference>
<dbReference type="PANTHER" id="PTHR11733">
    <property type="entry name" value="ZINC METALLOPROTEASE FAMILY M13 NEPRILYSIN-RELATED"/>
    <property type="match status" value="1"/>
</dbReference>
<organism evidence="1 2">
    <name type="scientific">Amblyomma americanum</name>
    <name type="common">Lone star tick</name>
    <dbReference type="NCBI Taxonomy" id="6943"/>
    <lineage>
        <taxon>Eukaryota</taxon>
        <taxon>Metazoa</taxon>
        <taxon>Ecdysozoa</taxon>
        <taxon>Arthropoda</taxon>
        <taxon>Chelicerata</taxon>
        <taxon>Arachnida</taxon>
        <taxon>Acari</taxon>
        <taxon>Parasitiformes</taxon>
        <taxon>Ixodida</taxon>
        <taxon>Ixodoidea</taxon>
        <taxon>Ixodidae</taxon>
        <taxon>Amblyomminae</taxon>
        <taxon>Amblyomma</taxon>
    </lineage>
</organism>
<reference evidence="1 2" key="1">
    <citation type="journal article" date="2023" name="Arcadia Sci">
        <title>De novo assembly of a long-read Amblyomma americanum tick genome.</title>
        <authorList>
            <person name="Chou S."/>
            <person name="Poskanzer K.E."/>
            <person name="Rollins M."/>
            <person name="Thuy-Boun P.S."/>
        </authorList>
    </citation>
    <scope>NUCLEOTIDE SEQUENCE [LARGE SCALE GENOMIC DNA]</scope>
    <source>
        <strain evidence="1">F_SG_1</strain>
        <tissue evidence="1">Salivary glands</tissue>
    </source>
</reference>
<dbReference type="InterPro" id="IPR000718">
    <property type="entry name" value="Peptidase_M13"/>
</dbReference>
<dbReference type="PANTHER" id="PTHR11733:SF241">
    <property type="entry name" value="GH26575P-RELATED"/>
    <property type="match status" value="1"/>
</dbReference>
<comment type="caution">
    <text evidence="1">The sequence shown here is derived from an EMBL/GenBank/DDBJ whole genome shotgun (WGS) entry which is preliminary data.</text>
</comment>
<dbReference type="GO" id="GO:0005886">
    <property type="term" value="C:plasma membrane"/>
    <property type="evidence" value="ECO:0007669"/>
    <property type="project" value="TreeGrafter"/>
</dbReference>
<evidence type="ECO:0000313" key="2">
    <source>
        <dbReference type="Proteomes" id="UP001321473"/>
    </source>
</evidence>
<name>A0AAQ4FEM8_AMBAM</name>
<keyword evidence="2" id="KW-1185">Reference proteome</keyword>
<protein>
    <submittedName>
        <fullName evidence="1">Uncharacterized protein</fullName>
    </submittedName>
</protein>
<dbReference type="AlphaFoldDB" id="A0AAQ4FEM8"/>
<dbReference type="Gene3D" id="3.40.390.10">
    <property type="entry name" value="Collagenase (Catalytic Domain)"/>
    <property type="match status" value="1"/>
</dbReference>
<dbReference type="GO" id="GO:0016485">
    <property type="term" value="P:protein processing"/>
    <property type="evidence" value="ECO:0007669"/>
    <property type="project" value="TreeGrafter"/>
</dbReference>
<dbReference type="PROSITE" id="PS51885">
    <property type="entry name" value="NEPRILYSIN"/>
    <property type="match status" value="1"/>
</dbReference>
<dbReference type="EMBL" id="JARKHS020003934">
    <property type="protein sequence ID" value="KAK8785112.1"/>
    <property type="molecule type" value="Genomic_DNA"/>
</dbReference>
<evidence type="ECO:0000313" key="1">
    <source>
        <dbReference type="EMBL" id="KAK8785112.1"/>
    </source>
</evidence>
<dbReference type="Proteomes" id="UP001321473">
    <property type="component" value="Unassembled WGS sequence"/>
</dbReference>